<dbReference type="OrthoDB" id="714262at2"/>
<dbReference type="InterPro" id="IPR008969">
    <property type="entry name" value="CarboxyPept-like_regulatory"/>
</dbReference>
<accession>A0A2P8GE44</accession>
<dbReference type="SUPFAM" id="SSF49464">
    <property type="entry name" value="Carboxypeptidase regulatory domain-like"/>
    <property type="match status" value="1"/>
</dbReference>
<organism evidence="1 2">
    <name type="scientific">Chitinophaga ginsengisoli</name>
    <dbReference type="NCBI Taxonomy" id="363837"/>
    <lineage>
        <taxon>Bacteria</taxon>
        <taxon>Pseudomonadati</taxon>
        <taxon>Bacteroidota</taxon>
        <taxon>Chitinophagia</taxon>
        <taxon>Chitinophagales</taxon>
        <taxon>Chitinophagaceae</taxon>
        <taxon>Chitinophaga</taxon>
    </lineage>
</organism>
<gene>
    <name evidence="1" type="ORF">CLV42_104478</name>
</gene>
<evidence type="ECO:0000313" key="2">
    <source>
        <dbReference type="Proteomes" id="UP000240978"/>
    </source>
</evidence>
<comment type="caution">
    <text evidence="1">The sequence shown here is derived from an EMBL/GenBank/DDBJ whole genome shotgun (WGS) entry which is preliminary data.</text>
</comment>
<dbReference type="RefSeq" id="WP_106602378.1">
    <property type="nucleotide sequence ID" value="NZ_PYGK01000004.1"/>
</dbReference>
<proteinExistence type="predicted"/>
<dbReference type="EMBL" id="PYGK01000004">
    <property type="protein sequence ID" value="PSL32175.1"/>
    <property type="molecule type" value="Genomic_DNA"/>
</dbReference>
<evidence type="ECO:0008006" key="3">
    <source>
        <dbReference type="Google" id="ProtNLM"/>
    </source>
</evidence>
<name>A0A2P8GE44_9BACT</name>
<keyword evidence="2" id="KW-1185">Reference proteome</keyword>
<dbReference type="AlphaFoldDB" id="A0A2P8GE44"/>
<protein>
    <recommendedName>
        <fullName evidence="3">Carboxypeptidase-like protein</fullName>
    </recommendedName>
</protein>
<reference evidence="1 2" key="1">
    <citation type="submission" date="2018-03" db="EMBL/GenBank/DDBJ databases">
        <title>Genomic Encyclopedia of Archaeal and Bacterial Type Strains, Phase II (KMG-II): from individual species to whole genera.</title>
        <authorList>
            <person name="Goeker M."/>
        </authorList>
    </citation>
    <scope>NUCLEOTIDE SEQUENCE [LARGE SCALE GENOMIC DNA]</scope>
    <source>
        <strain evidence="1 2">DSM 18107</strain>
    </source>
</reference>
<sequence>MNNSLFLKIALFVVLVLLAGITKAQVRTIYGTVYERSARYGLSGVSVMSTSGAGTVTDSLGRYTIRLPLTDSISFSYLGKATMKIPVKEAPLNRAFDMSLHVDVTTLPTVEIQEKRKSYQLDSIANREEYRKVFDFSPEYISSAGGGVGVNLDALFSMRKIKRMEAFREHLIVLEHEKYVDHRFNKVLIQKLTGLQSPALDSFMVEYRPTYEMLQNFDTEYEYYKYIRDSGSYFQQVWKQDHPQL</sequence>
<dbReference type="Proteomes" id="UP000240978">
    <property type="component" value="Unassembled WGS sequence"/>
</dbReference>
<evidence type="ECO:0000313" key="1">
    <source>
        <dbReference type="EMBL" id="PSL32175.1"/>
    </source>
</evidence>